<dbReference type="Gene3D" id="3.30.465.10">
    <property type="match status" value="1"/>
</dbReference>
<dbReference type="InterPro" id="IPR016166">
    <property type="entry name" value="FAD-bd_PCMH"/>
</dbReference>
<sequence>MDQIRAILTAEEIVEQTDPRYKKESQVWSAHKDLHPQFLARPANTASLCGLLKALNETDLHFNVRGGGCGSASARDVLITMTAFSDFEFHKGETENDAYAIVGAGLLWRDVDQKMEELAPGYVLTSSTLQLISARCPYLGVSGSTLQGGLSWLSSEHGLSSDPSNLLDVEIALMDGTLKWASSDPELLWALRGGGGRFGVVTRFKFRARKYAEKGLEAIRGQTNTMMTAVIIPEITEEIIHRAFKWYDEALIREPKLNAGTLVLIEVMHKAAFQSVERNATGWPRPRGGHVLQLGSGALYRESTPEIHALAVDTLAKGAKEILQQYDAGDCMPRDFEEFHDASQIFGENAAKMVEIKRRVDPKNRLAGAYSL</sequence>
<dbReference type="Pfam" id="PF01565">
    <property type="entry name" value="FAD_binding_4"/>
    <property type="match status" value="1"/>
</dbReference>
<keyword evidence="3" id="KW-0285">Flavoprotein</keyword>
<name>A0AAN6M662_9PLEO</name>
<dbReference type="Proteomes" id="UP001280581">
    <property type="component" value="Unassembled WGS sequence"/>
</dbReference>
<dbReference type="GO" id="GO:0016491">
    <property type="term" value="F:oxidoreductase activity"/>
    <property type="evidence" value="ECO:0007669"/>
    <property type="project" value="UniProtKB-KW"/>
</dbReference>
<evidence type="ECO:0000313" key="7">
    <source>
        <dbReference type="EMBL" id="KAK3215339.1"/>
    </source>
</evidence>
<evidence type="ECO:0000256" key="1">
    <source>
        <dbReference type="ARBA" id="ARBA00001974"/>
    </source>
</evidence>
<evidence type="ECO:0000313" key="8">
    <source>
        <dbReference type="Proteomes" id="UP001280581"/>
    </source>
</evidence>
<dbReference type="AlphaFoldDB" id="A0AAN6M662"/>
<dbReference type="InterPro" id="IPR036318">
    <property type="entry name" value="FAD-bd_PCMH-like_sf"/>
</dbReference>
<proteinExistence type="inferred from homology"/>
<organism evidence="7 8">
    <name type="scientific">Pseudopithomyces chartarum</name>
    <dbReference type="NCBI Taxonomy" id="1892770"/>
    <lineage>
        <taxon>Eukaryota</taxon>
        <taxon>Fungi</taxon>
        <taxon>Dikarya</taxon>
        <taxon>Ascomycota</taxon>
        <taxon>Pezizomycotina</taxon>
        <taxon>Dothideomycetes</taxon>
        <taxon>Pleosporomycetidae</taxon>
        <taxon>Pleosporales</taxon>
        <taxon>Massarineae</taxon>
        <taxon>Didymosphaeriaceae</taxon>
        <taxon>Pseudopithomyces</taxon>
    </lineage>
</organism>
<dbReference type="GO" id="GO:0071949">
    <property type="term" value="F:FAD binding"/>
    <property type="evidence" value="ECO:0007669"/>
    <property type="project" value="InterPro"/>
</dbReference>
<evidence type="ECO:0000256" key="5">
    <source>
        <dbReference type="ARBA" id="ARBA00023002"/>
    </source>
</evidence>
<comment type="cofactor">
    <cofactor evidence="1">
        <name>FAD</name>
        <dbReference type="ChEBI" id="CHEBI:57692"/>
    </cofactor>
</comment>
<comment type="similarity">
    <text evidence="2">Belongs to the oxygen-dependent FAD-linked oxidoreductase family.</text>
</comment>
<accession>A0AAN6M662</accession>
<dbReference type="PANTHER" id="PTHR42973:SF39">
    <property type="entry name" value="FAD-BINDING PCMH-TYPE DOMAIN-CONTAINING PROTEIN"/>
    <property type="match status" value="1"/>
</dbReference>
<comment type="caution">
    <text evidence="7">The sequence shown here is derived from an EMBL/GenBank/DDBJ whole genome shotgun (WGS) entry which is preliminary data.</text>
</comment>
<keyword evidence="4" id="KW-0274">FAD</keyword>
<dbReference type="InterPro" id="IPR050416">
    <property type="entry name" value="FAD-linked_Oxidoreductase"/>
</dbReference>
<evidence type="ECO:0000256" key="3">
    <source>
        <dbReference type="ARBA" id="ARBA00022630"/>
    </source>
</evidence>
<evidence type="ECO:0000259" key="6">
    <source>
        <dbReference type="PROSITE" id="PS51387"/>
    </source>
</evidence>
<dbReference type="EMBL" id="WVTA01000003">
    <property type="protein sequence ID" value="KAK3215339.1"/>
    <property type="molecule type" value="Genomic_DNA"/>
</dbReference>
<dbReference type="PANTHER" id="PTHR42973">
    <property type="entry name" value="BINDING OXIDOREDUCTASE, PUTATIVE (AFU_ORTHOLOGUE AFUA_1G17690)-RELATED"/>
    <property type="match status" value="1"/>
</dbReference>
<feature type="domain" description="FAD-binding PCMH-type" evidence="6">
    <location>
        <begin position="32"/>
        <end position="211"/>
    </location>
</feature>
<keyword evidence="8" id="KW-1185">Reference proteome</keyword>
<reference evidence="7 8" key="1">
    <citation type="submission" date="2021-02" db="EMBL/GenBank/DDBJ databases">
        <title>Genome assembly of Pseudopithomyces chartarum.</title>
        <authorList>
            <person name="Jauregui R."/>
            <person name="Singh J."/>
            <person name="Voisey C."/>
        </authorList>
    </citation>
    <scope>NUCLEOTIDE SEQUENCE [LARGE SCALE GENOMIC DNA]</scope>
    <source>
        <strain evidence="7 8">AGR01</strain>
    </source>
</reference>
<evidence type="ECO:0000256" key="2">
    <source>
        <dbReference type="ARBA" id="ARBA00005466"/>
    </source>
</evidence>
<dbReference type="InterPro" id="IPR006094">
    <property type="entry name" value="Oxid_FAD_bind_N"/>
</dbReference>
<keyword evidence="5" id="KW-0560">Oxidoreductase</keyword>
<dbReference type="InterPro" id="IPR016169">
    <property type="entry name" value="FAD-bd_PCMH_sub2"/>
</dbReference>
<evidence type="ECO:0000256" key="4">
    <source>
        <dbReference type="ARBA" id="ARBA00022827"/>
    </source>
</evidence>
<dbReference type="PROSITE" id="PS51387">
    <property type="entry name" value="FAD_PCMH"/>
    <property type="match status" value="1"/>
</dbReference>
<protein>
    <recommendedName>
        <fullName evidence="6">FAD-binding PCMH-type domain-containing protein</fullName>
    </recommendedName>
</protein>
<dbReference type="SUPFAM" id="SSF56176">
    <property type="entry name" value="FAD-binding/transporter-associated domain-like"/>
    <property type="match status" value="1"/>
</dbReference>
<gene>
    <name evidence="7" type="ORF">GRF29_19g2944433</name>
</gene>